<dbReference type="OrthoDB" id="7057085at2"/>
<dbReference type="RefSeq" id="WP_078920785.1">
    <property type="nucleotide sequence ID" value="NZ_FUYB01000001.1"/>
</dbReference>
<dbReference type="AlphaFoldDB" id="A0A1T4VTR6"/>
<gene>
    <name evidence="1" type="ORF">SAMN02745130_00282</name>
</gene>
<dbReference type="EMBL" id="FUYB01000001">
    <property type="protein sequence ID" value="SKA68390.1"/>
    <property type="molecule type" value="Genomic_DNA"/>
</dbReference>
<evidence type="ECO:0008006" key="3">
    <source>
        <dbReference type="Google" id="ProtNLM"/>
    </source>
</evidence>
<accession>A0A1T4VTR6</accession>
<protein>
    <recommendedName>
        <fullName evidence="3">Lipoprotein</fullName>
    </recommendedName>
</protein>
<evidence type="ECO:0000313" key="1">
    <source>
        <dbReference type="EMBL" id="SKA68390.1"/>
    </source>
</evidence>
<dbReference type="Proteomes" id="UP000190460">
    <property type="component" value="Unassembled WGS sequence"/>
</dbReference>
<reference evidence="1 2" key="1">
    <citation type="submission" date="2017-02" db="EMBL/GenBank/DDBJ databases">
        <authorList>
            <person name="Peterson S.W."/>
        </authorList>
    </citation>
    <scope>NUCLEOTIDE SEQUENCE [LARGE SCALE GENOMIC DNA]</scope>
    <source>
        <strain evidence="1 2">ATCC 49788</strain>
    </source>
</reference>
<organism evidence="1 2">
    <name type="scientific">Thiothrix eikelboomii</name>
    <dbReference type="NCBI Taxonomy" id="92487"/>
    <lineage>
        <taxon>Bacteria</taxon>
        <taxon>Pseudomonadati</taxon>
        <taxon>Pseudomonadota</taxon>
        <taxon>Gammaproteobacteria</taxon>
        <taxon>Thiotrichales</taxon>
        <taxon>Thiotrichaceae</taxon>
        <taxon>Thiothrix</taxon>
    </lineage>
</organism>
<dbReference type="PROSITE" id="PS51257">
    <property type="entry name" value="PROKAR_LIPOPROTEIN"/>
    <property type="match status" value="1"/>
</dbReference>
<evidence type="ECO:0000313" key="2">
    <source>
        <dbReference type="Proteomes" id="UP000190460"/>
    </source>
</evidence>
<proteinExistence type="predicted"/>
<sequence length="219" mass="24719">MQRLLAVMGILLLLSACGKSDPQVVDNLPWDITSTEQGTTRVFHLELGKTTLRQAIEQWHSFPELAVMQSRTNELSLEAYFGKQRLGLFEAKLVAELVADPAILEKFSQEQIKREPQASGAWRLSVSEANVKLANDFLIKYLIYIPVVNYEPELIRARFGEGAEIVNLTATVDAWFYADRNLAMLIDAKGGDMFYYSSPQDFPQLKTKILNLPAEQAHE</sequence>
<name>A0A1T4VTR6_9GAMM</name>
<dbReference type="STRING" id="92487.SAMN02745130_00282"/>
<keyword evidence="2" id="KW-1185">Reference proteome</keyword>